<sequence>MKSNKTFKYVMYVTLVHSLTYFLCGVIFSNLLRYDYWWQQPGVSDYFRDYGGTANALGPFVQIIRGLLFAFILLPFREFFKAKKNGWLFLWLLFVGIGIIGPMSSAPSSIEGVIYSKLPLAFHFIGLPEVMTQTLLFSVLVCKYINQSEDKKSILQNTVLMAIILAVGVFFVYTIVSIIFALIQKVEINTEHTDIKNMLQFYLPMILTFVLSLISKPKLIFRTLIFYAGSVLIFALYQGLVLEDMNLIYDFAAPILPAMLFYWVGLMREKSYLKSEKSDTIET</sequence>
<gene>
    <name evidence="2" type="ORF">SAMN04487977_101135</name>
</gene>
<feature type="transmembrane region" description="Helical" evidence="1">
    <location>
        <begin position="52"/>
        <end position="74"/>
    </location>
</feature>
<dbReference type="EMBL" id="FOFU01000001">
    <property type="protein sequence ID" value="SEP69340.1"/>
    <property type="molecule type" value="Genomic_DNA"/>
</dbReference>
<feature type="transmembrane region" description="Helical" evidence="1">
    <location>
        <begin position="247"/>
        <end position="267"/>
    </location>
</feature>
<dbReference type="Proteomes" id="UP000182360">
    <property type="component" value="Unassembled WGS sequence"/>
</dbReference>
<dbReference type="AlphaFoldDB" id="A0A1H8ZY13"/>
<keyword evidence="1" id="KW-1133">Transmembrane helix</keyword>
<keyword evidence="1" id="KW-0472">Membrane</keyword>
<feature type="transmembrane region" description="Helical" evidence="1">
    <location>
        <begin position="195"/>
        <end position="214"/>
    </location>
</feature>
<feature type="transmembrane region" description="Helical" evidence="1">
    <location>
        <begin position="86"/>
        <end position="104"/>
    </location>
</feature>
<keyword evidence="3" id="KW-1185">Reference proteome</keyword>
<feature type="transmembrane region" description="Helical" evidence="1">
    <location>
        <begin position="124"/>
        <end position="146"/>
    </location>
</feature>
<feature type="transmembrane region" description="Helical" evidence="1">
    <location>
        <begin position="12"/>
        <end position="32"/>
    </location>
</feature>
<organism evidence="2 3">
    <name type="scientific">Treponema bryantii</name>
    <dbReference type="NCBI Taxonomy" id="163"/>
    <lineage>
        <taxon>Bacteria</taxon>
        <taxon>Pseudomonadati</taxon>
        <taxon>Spirochaetota</taxon>
        <taxon>Spirochaetia</taxon>
        <taxon>Spirochaetales</taxon>
        <taxon>Treponemataceae</taxon>
        <taxon>Treponema</taxon>
    </lineage>
</organism>
<proteinExistence type="predicted"/>
<keyword evidence="1" id="KW-0812">Transmembrane</keyword>
<evidence type="ECO:0000256" key="1">
    <source>
        <dbReference type="SAM" id="Phobius"/>
    </source>
</evidence>
<evidence type="ECO:0000313" key="3">
    <source>
        <dbReference type="Proteomes" id="UP000182360"/>
    </source>
</evidence>
<name>A0A1H8ZY13_9SPIR</name>
<accession>A0A1H8ZY13</accession>
<reference evidence="2 3" key="1">
    <citation type="submission" date="2016-10" db="EMBL/GenBank/DDBJ databases">
        <authorList>
            <person name="de Groot N.N."/>
        </authorList>
    </citation>
    <scope>NUCLEOTIDE SEQUENCE [LARGE SCALE GENOMIC DNA]</scope>
    <source>
        <strain evidence="2 3">B25</strain>
    </source>
</reference>
<protein>
    <submittedName>
        <fullName evidence="2">Uncharacterized protein</fullName>
    </submittedName>
</protein>
<feature type="transmembrane region" description="Helical" evidence="1">
    <location>
        <begin position="219"/>
        <end position="241"/>
    </location>
</feature>
<dbReference type="OrthoDB" id="306518at2"/>
<feature type="transmembrane region" description="Helical" evidence="1">
    <location>
        <begin position="158"/>
        <end position="183"/>
    </location>
</feature>
<evidence type="ECO:0000313" key="2">
    <source>
        <dbReference type="EMBL" id="SEP69340.1"/>
    </source>
</evidence>
<dbReference type="RefSeq" id="WP_143064133.1">
    <property type="nucleotide sequence ID" value="NZ_FOFU01000001.1"/>
</dbReference>